<evidence type="ECO:0000313" key="6">
    <source>
        <dbReference type="EMBL" id="OGY99818.1"/>
    </source>
</evidence>
<dbReference type="SUPFAM" id="SSF53244">
    <property type="entry name" value="MurD-like peptide ligases, peptide-binding domain"/>
    <property type="match status" value="1"/>
</dbReference>
<gene>
    <name evidence="6" type="ORF">A2945_02370</name>
</gene>
<comment type="similarity">
    <text evidence="1">Belongs to the MurCDEF family. MurE subfamily.</text>
</comment>
<dbReference type="NCBIfam" id="TIGR01085">
    <property type="entry name" value="murE"/>
    <property type="match status" value="1"/>
</dbReference>
<evidence type="ECO:0008006" key="8">
    <source>
        <dbReference type="Google" id="ProtNLM"/>
    </source>
</evidence>
<dbReference type="GO" id="GO:0051301">
    <property type="term" value="P:cell division"/>
    <property type="evidence" value="ECO:0007669"/>
    <property type="project" value="UniProtKB-KW"/>
</dbReference>
<dbReference type="Proteomes" id="UP000178880">
    <property type="component" value="Unassembled WGS sequence"/>
</dbReference>
<keyword evidence="2" id="KW-0131">Cell cycle</keyword>
<keyword evidence="2" id="KW-0573">Peptidoglycan synthesis</keyword>
<keyword evidence="3" id="KW-0812">Transmembrane</keyword>
<dbReference type="Pfam" id="PF02875">
    <property type="entry name" value="Mur_ligase_C"/>
    <property type="match status" value="1"/>
</dbReference>
<evidence type="ECO:0000256" key="1">
    <source>
        <dbReference type="ARBA" id="ARBA00005898"/>
    </source>
</evidence>
<comment type="subcellular location">
    <subcellularLocation>
        <location evidence="2">Cytoplasm</location>
    </subcellularLocation>
</comment>
<dbReference type="UniPathway" id="UPA00219"/>
<keyword evidence="2" id="KW-0133">Cell shape</keyword>
<dbReference type="SUPFAM" id="SSF53623">
    <property type="entry name" value="MurD-like peptide ligases, catalytic domain"/>
    <property type="match status" value="1"/>
</dbReference>
<keyword evidence="2" id="KW-0132">Cell division</keyword>
<dbReference type="InterPro" id="IPR005761">
    <property type="entry name" value="UDP-N-AcMur-Glu-dNH2Pim_ligase"/>
</dbReference>
<dbReference type="PANTHER" id="PTHR23135:SF4">
    <property type="entry name" value="UDP-N-ACETYLMURAMOYL-L-ALANYL-D-GLUTAMATE--2,6-DIAMINOPIMELATE LIGASE MURE HOMOLOG, CHLOROPLASTIC"/>
    <property type="match status" value="1"/>
</dbReference>
<name>A0A1G2CEJ4_9BACT</name>
<feature type="domain" description="Mur ligase C-terminal" evidence="4">
    <location>
        <begin position="255"/>
        <end position="392"/>
    </location>
</feature>
<proteinExistence type="inferred from homology"/>
<feature type="transmembrane region" description="Helical" evidence="3">
    <location>
        <begin position="12"/>
        <end position="29"/>
    </location>
</feature>
<dbReference type="GO" id="GO:0005524">
    <property type="term" value="F:ATP binding"/>
    <property type="evidence" value="ECO:0007669"/>
    <property type="project" value="InterPro"/>
</dbReference>
<dbReference type="GO" id="GO:0071555">
    <property type="term" value="P:cell wall organization"/>
    <property type="evidence" value="ECO:0007669"/>
    <property type="project" value="UniProtKB-KW"/>
</dbReference>
<dbReference type="GO" id="GO:0008360">
    <property type="term" value="P:regulation of cell shape"/>
    <property type="evidence" value="ECO:0007669"/>
    <property type="project" value="UniProtKB-KW"/>
</dbReference>
<keyword evidence="3" id="KW-0472">Membrane</keyword>
<sequence>MRKIFNSIPGLVPLYHFLLSIFGAIFYGHPSKKIYVVGITGTKGKTTTVELLNAILEVAGKKTALISSIRAKIGAESEKNKTGNSMPGRFFLQKFLKKATHAGCAYALVEVTSQGVVYSRHRFIDWNAGVLTNLAPEHVEAHGTFENYRTAKLSFLRYVAGRGGAVFLNKDDKYFDFFENALIDANPTAYSKQDQEVADILENIAPMQGAFGTEPHLLGEFNKENIAAAVAIAKRIGIETSVMKEAIQHFKGVPGRMEFVQAEPFAVVVDYAHTVESLEAAYRALKERMVKKGGGKLICVLGACGGGRDTWKRPAMGKVAAGYCDKAILTNEDPYDDPPEELLNQIAAGFSRMPGAAYRAFDYEKILDRREAIEKAISFARPGDTVVMTGKGSEEWIHVEKGRKIPWNEQEVAEAALKKTKNGTPS</sequence>
<keyword evidence="2" id="KW-0961">Cell wall biogenesis/degradation</keyword>
<dbReference type="EMBL" id="MHLA01000013">
    <property type="protein sequence ID" value="OGY99818.1"/>
    <property type="molecule type" value="Genomic_DNA"/>
</dbReference>
<dbReference type="InterPro" id="IPR013221">
    <property type="entry name" value="Mur_ligase_cen"/>
</dbReference>
<organism evidence="6 7">
    <name type="scientific">Candidatus Liptonbacteria bacterium RIFCSPLOWO2_01_FULL_52_25</name>
    <dbReference type="NCBI Taxonomy" id="1798650"/>
    <lineage>
        <taxon>Bacteria</taxon>
        <taxon>Candidatus Liptoniibacteriota</taxon>
    </lineage>
</organism>
<keyword evidence="3" id="KW-1133">Transmembrane helix</keyword>
<comment type="caution">
    <text evidence="6">The sequence shown here is derived from an EMBL/GenBank/DDBJ whole genome shotgun (WGS) entry which is preliminary data.</text>
</comment>
<evidence type="ECO:0000259" key="5">
    <source>
        <dbReference type="Pfam" id="PF08245"/>
    </source>
</evidence>
<dbReference type="GO" id="GO:0009252">
    <property type="term" value="P:peptidoglycan biosynthetic process"/>
    <property type="evidence" value="ECO:0007669"/>
    <property type="project" value="UniProtKB-UniPathway"/>
</dbReference>
<dbReference type="InterPro" id="IPR036565">
    <property type="entry name" value="Mur-like_cat_sf"/>
</dbReference>
<comment type="pathway">
    <text evidence="2">Cell wall biogenesis; peptidoglycan biosynthesis.</text>
</comment>
<dbReference type="AlphaFoldDB" id="A0A1G2CEJ4"/>
<dbReference type="Gene3D" id="3.40.1190.10">
    <property type="entry name" value="Mur-like, catalytic domain"/>
    <property type="match status" value="1"/>
</dbReference>
<reference evidence="6 7" key="1">
    <citation type="journal article" date="2016" name="Nat. Commun.">
        <title>Thousands of microbial genomes shed light on interconnected biogeochemical processes in an aquifer system.</title>
        <authorList>
            <person name="Anantharaman K."/>
            <person name="Brown C.T."/>
            <person name="Hug L.A."/>
            <person name="Sharon I."/>
            <person name="Castelle C.J."/>
            <person name="Probst A.J."/>
            <person name="Thomas B.C."/>
            <person name="Singh A."/>
            <person name="Wilkins M.J."/>
            <person name="Karaoz U."/>
            <person name="Brodie E.L."/>
            <person name="Williams K.H."/>
            <person name="Hubbard S.S."/>
            <person name="Banfield J.F."/>
        </authorList>
    </citation>
    <scope>NUCLEOTIDE SEQUENCE [LARGE SCALE GENOMIC DNA]</scope>
</reference>
<dbReference type="InterPro" id="IPR004101">
    <property type="entry name" value="Mur_ligase_C"/>
</dbReference>
<protein>
    <recommendedName>
        <fullName evidence="8">UDP-N-acetylmuramoyl-L-alanyl-D-glutamate--2, 6-diaminopimelate ligase</fullName>
    </recommendedName>
</protein>
<evidence type="ECO:0000256" key="2">
    <source>
        <dbReference type="RuleBase" id="RU004135"/>
    </source>
</evidence>
<dbReference type="Gene3D" id="3.90.190.20">
    <property type="entry name" value="Mur ligase, C-terminal domain"/>
    <property type="match status" value="1"/>
</dbReference>
<dbReference type="Pfam" id="PF08245">
    <property type="entry name" value="Mur_ligase_M"/>
    <property type="match status" value="1"/>
</dbReference>
<dbReference type="InterPro" id="IPR036615">
    <property type="entry name" value="Mur_ligase_C_dom_sf"/>
</dbReference>
<dbReference type="STRING" id="1798650.A2945_02370"/>
<feature type="domain" description="Mur ligase central" evidence="5">
    <location>
        <begin position="39"/>
        <end position="233"/>
    </location>
</feature>
<evidence type="ECO:0000259" key="4">
    <source>
        <dbReference type="Pfam" id="PF02875"/>
    </source>
</evidence>
<accession>A0A1G2CEJ4</accession>
<dbReference type="GO" id="GO:0005737">
    <property type="term" value="C:cytoplasm"/>
    <property type="evidence" value="ECO:0007669"/>
    <property type="project" value="UniProtKB-SubCell"/>
</dbReference>
<evidence type="ECO:0000313" key="7">
    <source>
        <dbReference type="Proteomes" id="UP000178880"/>
    </source>
</evidence>
<dbReference type="GO" id="GO:0016881">
    <property type="term" value="F:acid-amino acid ligase activity"/>
    <property type="evidence" value="ECO:0007669"/>
    <property type="project" value="InterPro"/>
</dbReference>
<dbReference type="PANTHER" id="PTHR23135">
    <property type="entry name" value="MUR LIGASE FAMILY MEMBER"/>
    <property type="match status" value="1"/>
</dbReference>
<evidence type="ECO:0000256" key="3">
    <source>
        <dbReference type="SAM" id="Phobius"/>
    </source>
</evidence>